<sequence length="120" mass="13645">MAGCLRCGEGNISPGTLRKWTEKLSNILLSPSAKQKFHEFLQSRGFDQGENLLEFWEKCEHFFNNAEKFNRSSKQGSHKEKASSGASQQRALVQEAKEIVEFADSEINFDPAEMQLCMQQ</sequence>
<name>A0AAD7ZCY7_DIPPU</name>
<dbReference type="PROSITE" id="PS50132">
    <property type="entry name" value="RGS"/>
    <property type="match status" value="1"/>
</dbReference>
<feature type="domain" description="RGS" evidence="2">
    <location>
        <begin position="23"/>
        <end position="62"/>
    </location>
</feature>
<evidence type="ECO:0000259" key="2">
    <source>
        <dbReference type="PROSITE" id="PS50132"/>
    </source>
</evidence>
<dbReference type="EMBL" id="JASPKZ010009034">
    <property type="protein sequence ID" value="KAJ9578070.1"/>
    <property type="molecule type" value="Genomic_DNA"/>
</dbReference>
<dbReference type="AlphaFoldDB" id="A0AAD7ZCY7"/>
<comment type="caution">
    <text evidence="3">The sequence shown here is derived from an EMBL/GenBank/DDBJ whole genome shotgun (WGS) entry which is preliminary data.</text>
</comment>
<evidence type="ECO:0000313" key="3">
    <source>
        <dbReference type="EMBL" id="KAJ9578070.1"/>
    </source>
</evidence>
<dbReference type="InterPro" id="IPR044926">
    <property type="entry name" value="RGS_subdomain_2"/>
</dbReference>
<feature type="region of interest" description="Disordered" evidence="1">
    <location>
        <begin position="70"/>
        <end position="90"/>
    </location>
</feature>
<evidence type="ECO:0000313" key="4">
    <source>
        <dbReference type="Proteomes" id="UP001233999"/>
    </source>
</evidence>
<gene>
    <name evidence="3" type="ORF">L9F63_025069</name>
</gene>
<proteinExistence type="predicted"/>
<reference evidence="3" key="2">
    <citation type="submission" date="2023-05" db="EMBL/GenBank/DDBJ databases">
        <authorList>
            <person name="Fouks B."/>
        </authorList>
    </citation>
    <scope>NUCLEOTIDE SEQUENCE</scope>
    <source>
        <strain evidence="3">Stay&amp;Tobe</strain>
        <tissue evidence="3">Testes</tissue>
    </source>
</reference>
<dbReference type="SUPFAM" id="SSF48097">
    <property type="entry name" value="Regulator of G-protein signaling, RGS"/>
    <property type="match status" value="1"/>
</dbReference>
<dbReference type="Gene3D" id="1.10.167.10">
    <property type="entry name" value="Regulator of G-protein Signalling 4, domain 2"/>
    <property type="match status" value="1"/>
</dbReference>
<reference evidence="3" key="1">
    <citation type="journal article" date="2023" name="IScience">
        <title>Live-bearing cockroach genome reveals convergent evolutionary mechanisms linked to viviparity in insects and beyond.</title>
        <authorList>
            <person name="Fouks B."/>
            <person name="Harrison M.C."/>
            <person name="Mikhailova A.A."/>
            <person name="Marchal E."/>
            <person name="English S."/>
            <person name="Carruthers M."/>
            <person name="Jennings E.C."/>
            <person name="Chiamaka E.L."/>
            <person name="Frigard R.A."/>
            <person name="Pippel M."/>
            <person name="Attardo G.M."/>
            <person name="Benoit J.B."/>
            <person name="Bornberg-Bauer E."/>
            <person name="Tobe S.S."/>
        </authorList>
    </citation>
    <scope>NUCLEOTIDE SEQUENCE</scope>
    <source>
        <strain evidence="3">Stay&amp;Tobe</strain>
    </source>
</reference>
<dbReference type="InterPro" id="IPR016137">
    <property type="entry name" value="RGS"/>
</dbReference>
<organism evidence="3 4">
    <name type="scientific">Diploptera punctata</name>
    <name type="common">Pacific beetle cockroach</name>
    <dbReference type="NCBI Taxonomy" id="6984"/>
    <lineage>
        <taxon>Eukaryota</taxon>
        <taxon>Metazoa</taxon>
        <taxon>Ecdysozoa</taxon>
        <taxon>Arthropoda</taxon>
        <taxon>Hexapoda</taxon>
        <taxon>Insecta</taxon>
        <taxon>Pterygota</taxon>
        <taxon>Neoptera</taxon>
        <taxon>Polyneoptera</taxon>
        <taxon>Dictyoptera</taxon>
        <taxon>Blattodea</taxon>
        <taxon>Blaberoidea</taxon>
        <taxon>Blaberidae</taxon>
        <taxon>Diplopterinae</taxon>
        <taxon>Diploptera</taxon>
    </lineage>
</organism>
<keyword evidence="4" id="KW-1185">Reference proteome</keyword>
<dbReference type="Proteomes" id="UP001233999">
    <property type="component" value="Unassembled WGS sequence"/>
</dbReference>
<dbReference type="InterPro" id="IPR036305">
    <property type="entry name" value="RGS_sf"/>
</dbReference>
<protein>
    <recommendedName>
        <fullName evidence="2">RGS domain-containing protein</fullName>
    </recommendedName>
</protein>
<accession>A0AAD7ZCY7</accession>
<evidence type="ECO:0000256" key="1">
    <source>
        <dbReference type="SAM" id="MobiDB-lite"/>
    </source>
</evidence>